<dbReference type="EMBL" id="QRGO01000003">
    <property type="protein sequence ID" value="RDV01118.1"/>
    <property type="molecule type" value="Genomic_DNA"/>
</dbReference>
<dbReference type="PIRSF" id="PIRSF006324">
    <property type="entry name" value="LeuE"/>
    <property type="match status" value="1"/>
</dbReference>
<proteinExistence type="predicted"/>
<feature type="transmembrane region" description="Helical" evidence="6">
    <location>
        <begin position="181"/>
        <end position="199"/>
    </location>
</feature>
<evidence type="ECO:0000256" key="1">
    <source>
        <dbReference type="ARBA" id="ARBA00004651"/>
    </source>
</evidence>
<dbReference type="OrthoDB" id="9804822at2"/>
<keyword evidence="5 6" id="KW-0472">Membrane</keyword>
<dbReference type="InterPro" id="IPR001123">
    <property type="entry name" value="LeuE-type"/>
</dbReference>
<comment type="caution">
    <text evidence="7">The sequence shown here is derived from an EMBL/GenBank/DDBJ whole genome shotgun (WGS) entry which is preliminary data.</text>
</comment>
<dbReference type="GO" id="GO:0005886">
    <property type="term" value="C:plasma membrane"/>
    <property type="evidence" value="ECO:0007669"/>
    <property type="project" value="UniProtKB-SubCell"/>
</dbReference>
<evidence type="ECO:0000256" key="2">
    <source>
        <dbReference type="ARBA" id="ARBA00022475"/>
    </source>
</evidence>
<keyword evidence="2" id="KW-1003">Cell membrane</keyword>
<feature type="transmembrane region" description="Helical" evidence="6">
    <location>
        <begin position="6"/>
        <end position="28"/>
    </location>
</feature>
<feature type="transmembrane region" description="Helical" evidence="6">
    <location>
        <begin position="40"/>
        <end position="62"/>
    </location>
</feature>
<dbReference type="RefSeq" id="WP_115518635.1">
    <property type="nucleotide sequence ID" value="NZ_QRGO01000003.1"/>
</dbReference>
<dbReference type="GO" id="GO:0015171">
    <property type="term" value="F:amino acid transmembrane transporter activity"/>
    <property type="evidence" value="ECO:0007669"/>
    <property type="project" value="TreeGrafter"/>
</dbReference>
<name>A0A371B0N6_9BRAD</name>
<dbReference type="PANTHER" id="PTHR30086:SF20">
    <property type="entry name" value="ARGININE EXPORTER PROTEIN ARGO-RELATED"/>
    <property type="match status" value="1"/>
</dbReference>
<evidence type="ECO:0000256" key="4">
    <source>
        <dbReference type="ARBA" id="ARBA00022989"/>
    </source>
</evidence>
<feature type="transmembrane region" description="Helical" evidence="6">
    <location>
        <begin position="74"/>
        <end position="91"/>
    </location>
</feature>
<gene>
    <name evidence="7" type="ORF">DXH78_17930</name>
</gene>
<evidence type="ECO:0000256" key="6">
    <source>
        <dbReference type="SAM" id="Phobius"/>
    </source>
</evidence>
<evidence type="ECO:0000256" key="3">
    <source>
        <dbReference type="ARBA" id="ARBA00022692"/>
    </source>
</evidence>
<organism evidence="7 8">
    <name type="scientific">Undibacter mobilis</name>
    <dbReference type="NCBI Taxonomy" id="2292256"/>
    <lineage>
        <taxon>Bacteria</taxon>
        <taxon>Pseudomonadati</taxon>
        <taxon>Pseudomonadota</taxon>
        <taxon>Alphaproteobacteria</taxon>
        <taxon>Hyphomicrobiales</taxon>
        <taxon>Nitrobacteraceae</taxon>
        <taxon>Undibacter</taxon>
    </lineage>
</organism>
<comment type="subcellular location">
    <subcellularLocation>
        <location evidence="1">Cell membrane</location>
        <topology evidence="1">Multi-pass membrane protein</topology>
    </subcellularLocation>
</comment>
<accession>A0A371B0N6</accession>
<dbReference type="Pfam" id="PF01810">
    <property type="entry name" value="LysE"/>
    <property type="match status" value="1"/>
</dbReference>
<dbReference type="AlphaFoldDB" id="A0A371B0N6"/>
<sequence length="204" mass="21968">MNWQLFSAFLVITTILIAVPGPVVTLVIATGAQRGIRPALATVIGTMAGTAVLLAAIGFGLEWLLRMSTTLFEIMRWAGAAYLFYLGIQAWRHAGDPVPKLEPRGHVFATRGFLVAVTNPKTIAFFTAFLPQFIDPALPVGFQIFVMSVTSLLIAAVLDSCWAVAAGLGRAWFLKPHHNKLLGRISGLVLMGGGVWLSLTRRPG</sequence>
<evidence type="ECO:0000313" key="7">
    <source>
        <dbReference type="EMBL" id="RDV01118.1"/>
    </source>
</evidence>
<protein>
    <submittedName>
        <fullName evidence="7">LysE family translocator</fullName>
    </submittedName>
</protein>
<reference evidence="8" key="1">
    <citation type="submission" date="2018-08" db="EMBL/GenBank/DDBJ databases">
        <authorList>
            <person name="Kim S.-J."/>
            <person name="Jung G.-Y."/>
        </authorList>
    </citation>
    <scope>NUCLEOTIDE SEQUENCE [LARGE SCALE GENOMIC DNA]</scope>
    <source>
        <strain evidence="8">GY_H</strain>
    </source>
</reference>
<evidence type="ECO:0000256" key="5">
    <source>
        <dbReference type="ARBA" id="ARBA00023136"/>
    </source>
</evidence>
<dbReference type="Proteomes" id="UP000263993">
    <property type="component" value="Unassembled WGS sequence"/>
</dbReference>
<feature type="transmembrane region" description="Helical" evidence="6">
    <location>
        <begin position="140"/>
        <end position="169"/>
    </location>
</feature>
<keyword evidence="8" id="KW-1185">Reference proteome</keyword>
<dbReference type="PANTHER" id="PTHR30086">
    <property type="entry name" value="ARGININE EXPORTER PROTEIN ARGO"/>
    <property type="match status" value="1"/>
</dbReference>
<evidence type="ECO:0000313" key="8">
    <source>
        <dbReference type="Proteomes" id="UP000263993"/>
    </source>
</evidence>
<keyword evidence="4 6" id="KW-1133">Transmembrane helix</keyword>
<keyword evidence="3 6" id="KW-0812">Transmembrane</keyword>